<proteinExistence type="predicted"/>
<dbReference type="AlphaFoldDB" id="A0A0F9NLY8"/>
<sequence length="57" mass="6238">MSAVTISKGIYRANRPDCAHCGKPIEDSQAREQRAGLVYHIDKGPCHAAYEKAGIRP</sequence>
<dbReference type="EMBL" id="LAZR01003959">
    <property type="protein sequence ID" value="KKN13097.1"/>
    <property type="molecule type" value="Genomic_DNA"/>
</dbReference>
<name>A0A0F9NLY8_9ZZZZ</name>
<accession>A0A0F9NLY8</accession>
<gene>
    <name evidence="1" type="ORF">LCGC14_1009870</name>
</gene>
<reference evidence="1" key="1">
    <citation type="journal article" date="2015" name="Nature">
        <title>Complex archaea that bridge the gap between prokaryotes and eukaryotes.</title>
        <authorList>
            <person name="Spang A."/>
            <person name="Saw J.H."/>
            <person name="Jorgensen S.L."/>
            <person name="Zaremba-Niedzwiedzka K."/>
            <person name="Martijn J."/>
            <person name="Lind A.E."/>
            <person name="van Eijk R."/>
            <person name="Schleper C."/>
            <person name="Guy L."/>
            <person name="Ettema T.J."/>
        </authorList>
    </citation>
    <scope>NUCLEOTIDE SEQUENCE</scope>
</reference>
<protein>
    <submittedName>
        <fullName evidence="1">Uncharacterized protein</fullName>
    </submittedName>
</protein>
<evidence type="ECO:0000313" key="1">
    <source>
        <dbReference type="EMBL" id="KKN13097.1"/>
    </source>
</evidence>
<organism evidence="1">
    <name type="scientific">marine sediment metagenome</name>
    <dbReference type="NCBI Taxonomy" id="412755"/>
    <lineage>
        <taxon>unclassified sequences</taxon>
        <taxon>metagenomes</taxon>
        <taxon>ecological metagenomes</taxon>
    </lineage>
</organism>
<comment type="caution">
    <text evidence="1">The sequence shown here is derived from an EMBL/GenBank/DDBJ whole genome shotgun (WGS) entry which is preliminary data.</text>
</comment>